<name>A0A072RIC3_BARBA</name>
<proteinExistence type="predicted"/>
<accession>A0A072RIC3</accession>
<dbReference type="HOGENOM" id="CLU_3004839_0_0_5"/>
<sequence length="56" mass="6280">MSFLGKRRHNTDFTTDICGSKADFVMKYPSGKIGIRLVNYWKTVLVDGSAISNLVK</sequence>
<dbReference type="EMBL" id="ASIV01000001">
    <property type="protein sequence ID" value="KEG21244.1"/>
    <property type="molecule type" value="Genomic_DNA"/>
</dbReference>
<evidence type="ECO:0000313" key="2">
    <source>
        <dbReference type="Proteomes" id="UP000031740"/>
    </source>
</evidence>
<protein>
    <submittedName>
        <fullName evidence="1">Uncharacterized protein</fullName>
    </submittedName>
</protein>
<dbReference type="AlphaFoldDB" id="A0A072RIC3"/>
<dbReference type="Proteomes" id="UP000031740">
    <property type="component" value="Unassembled WGS sequence"/>
</dbReference>
<evidence type="ECO:0000313" key="1">
    <source>
        <dbReference type="EMBL" id="KEG21244.1"/>
    </source>
</evidence>
<organism evidence="1 2">
    <name type="scientific">Bartonella bacilliformis Ver097</name>
    <dbReference type="NCBI Taxonomy" id="1293911"/>
    <lineage>
        <taxon>Bacteria</taxon>
        <taxon>Pseudomonadati</taxon>
        <taxon>Pseudomonadota</taxon>
        <taxon>Alphaproteobacteria</taxon>
        <taxon>Hyphomicrobiales</taxon>
        <taxon>Bartonellaceae</taxon>
        <taxon>Bartonella</taxon>
    </lineage>
</organism>
<gene>
    <name evidence="1" type="ORF">H710_00192</name>
</gene>
<reference evidence="1 2" key="1">
    <citation type="submission" date="2013-04" db="EMBL/GenBank/DDBJ databases">
        <title>The Genome Sequence of Bartonella bacilliformis Ver097.</title>
        <authorList>
            <consortium name="The Broad Institute Genomics Platform"/>
            <consortium name="The Broad Institute Genome Sequencing Center for Infectious Disease"/>
            <person name="Feldgarden M."/>
            <person name="Kirby J."/>
            <person name="Birtles R."/>
            <person name="Dasch G."/>
            <person name="Hendrix L."/>
            <person name="Koehler J."/>
            <person name="Walker B."/>
            <person name="Young S.K."/>
            <person name="Zeng Q."/>
            <person name="Gargeya S."/>
            <person name="Fitzgerald M."/>
            <person name="Haas B."/>
            <person name="Abouelleil A."/>
            <person name="Allen A.W."/>
            <person name="Alvarado L."/>
            <person name="Arachchi H.M."/>
            <person name="Berlin A.M."/>
            <person name="Chapman S.B."/>
            <person name="Gainer-Dewar J."/>
            <person name="Goldberg J."/>
            <person name="Griggs A."/>
            <person name="Gujja S."/>
            <person name="Hansen M."/>
            <person name="Howarth C."/>
            <person name="Imamovic A."/>
            <person name="Ireland A."/>
            <person name="Larimer J."/>
            <person name="McCowan C."/>
            <person name="Murphy C."/>
            <person name="Pearson M."/>
            <person name="Poon T.W."/>
            <person name="Priest M."/>
            <person name="Roberts A."/>
            <person name="Saif S."/>
            <person name="Shea T."/>
            <person name="Sisk P."/>
            <person name="Sykes S."/>
            <person name="Wortman J."/>
            <person name="Nusbaum C."/>
            <person name="Birren B."/>
        </authorList>
    </citation>
    <scope>NUCLEOTIDE SEQUENCE [LARGE SCALE GENOMIC DNA]</scope>
    <source>
        <strain evidence="1 2">Ver097</strain>
    </source>
</reference>
<comment type="caution">
    <text evidence="1">The sequence shown here is derived from an EMBL/GenBank/DDBJ whole genome shotgun (WGS) entry which is preliminary data.</text>
</comment>